<dbReference type="InterPro" id="IPR005653">
    <property type="entry name" value="OstA-like_N"/>
</dbReference>
<feature type="chain" id="PRO_5034938486" description="Organic solvent tolerance-like N-terminal domain-containing protein" evidence="3">
    <location>
        <begin position="26"/>
        <end position="250"/>
    </location>
</feature>
<evidence type="ECO:0000259" key="4">
    <source>
        <dbReference type="Pfam" id="PF03968"/>
    </source>
</evidence>
<dbReference type="PANTHER" id="PTHR36504:SF1">
    <property type="entry name" value="LIPOPOLYSACCHARIDE EXPORT SYSTEM PROTEIN LPTA"/>
    <property type="match status" value="1"/>
</dbReference>
<feature type="domain" description="Organic solvent tolerance-like N-terminal" evidence="4">
    <location>
        <begin position="46"/>
        <end position="194"/>
    </location>
</feature>
<evidence type="ECO:0000313" key="6">
    <source>
        <dbReference type="Proteomes" id="UP000623250"/>
    </source>
</evidence>
<dbReference type="PANTHER" id="PTHR36504">
    <property type="entry name" value="LIPOPOLYSACCHARIDE EXPORT SYSTEM PROTEIN LPTA"/>
    <property type="match status" value="1"/>
</dbReference>
<dbReference type="GO" id="GO:0017089">
    <property type="term" value="F:glycolipid transfer activity"/>
    <property type="evidence" value="ECO:0007669"/>
    <property type="project" value="TreeGrafter"/>
</dbReference>
<organism evidence="5 6">
    <name type="scientific">Rhodomicrobium udaipurense</name>
    <dbReference type="NCBI Taxonomy" id="1202716"/>
    <lineage>
        <taxon>Bacteria</taxon>
        <taxon>Pseudomonadati</taxon>
        <taxon>Pseudomonadota</taxon>
        <taxon>Alphaproteobacteria</taxon>
        <taxon>Hyphomicrobiales</taxon>
        <taxon>Hyphomicrobiaceae</taxon>
        <taxon>Rhodomicrobium</taxon>
    </lineage>
</organism>
<dbReference type="Pfam" id="PF03968">
    <property type="entry name" value="LptD_N"/>
    <property type="match status" value="1"/>
</dbReference>
<evidence type="ECO:0000256" key="2">
    <source>
        <dbReference type="SAM" id="MobiDB-lite"/>
    </source>
</evidence>
<feature type="region of interest" description="Disordered" evidence="2">
    <location>
        <begin position="87"/>
        <end position="123"/>
    </location>
</feature>
<protein>
    <recommendedName>
        <fullName evidence="4">Organic solvent tolerance-like N-terminal domain-containing protein</fullName>
    </recommendedName>
</protein>
<dbReference type="GO" id="GO:0030288">
    <property type="term" value="C:outer membrane-bounded periplasmic space"/>
    <property type="evidence" value="ECO:0007669"/>
    <property type="project" value="TreeGrafter"/>
</dbReference>
<reference evidence="5 6" key="1">
    <citation type="submission" date="2020-12" db="EMBL/GenBank/DDBJ databases">
        <title>Revised draft genomes of Rhodomicrobium vannielii ATCC 17100 and Rhodomicrobium udaipurense JA643.</title>
        <authorList>
            <person name="Conners E.M."/>
            <person name="Davenport E.J."/>
            <person name="Bose A."/>
        </authorList>
    </citation>
    <scope>NUCLEOTIDE SEQUENCE [LARGE SCALE GENOMIC DNA]</scope>
    <source>
        <strain evidence="5 6">JA643</strain>
    </source>
</reference>
<feature type="compositionally biased region" description="Basic and acidic residues" evidence="2">
    <location>
        <begin position="87"/>
        <end position="98"/>
    </location>
</feature>
<feature type="region of interest" description="Disordered" evidence="2">
    <location>
        <begin position="216"/>
        <end position="250"/>
    </location>
</feature>
<dbReference type="GO" id="GO:0015920">
    <property type="term" value="P:lipopolysaccharide transport"/>
    <property type="evidence" value="ECO:0007669"/>
    <property type="project" value="TreeGrafter"/>
</dbReference>
<comment type="caution">
    <text evidence="5">The sequence shown here is derived from an EMBL/GenBank/DDBJ whole genome shotgun (WGS) entry which is preliminary data.</text>
</comment>
<dbReference type="Gene3D" id="2.60.450.10">
    <property type="entry name" value="Lipopolysaccharide (LPS) transport protein A like domain"/>
    <property type="match status" value="1"/>
</dbReference>
<dbReference type="RefSeq" id="WP_052037559.1">
    <property type="nucleotide sequence ID" value="NZ_JAEMUK010000087.1"/>
</dbReference>
<sequence length="250" mass="26305">MIAEKALLAFALMLSVAVMSTPSHAQTPGSGFRGIGSGDNAKKPIDIESDRLEVDDKRHVAIFIGNVSANQGDYNLRAQRLEVTYERQGGEGAGDKARKSATAPGGDSPAKAPKTDASAAAAADPISSGQIRYIRALGGHVVVTNKKDEQEVTGDEALYDVKGQKITMTGKEVILSQKANVVKGRQLSIDLETGRATVIPEKGRVQAIFDQGAAKGVLPADSPLGGKKKREAAPAEPQPQPRSGWQPQSQ</sequence>
<keyword evidence="6" id="KW-1185">Reference proteome</keyword>
<dbReference type="GO" id="GO:0009279">
    <property type="term" value="C:cell outer membrane"/>
    <property type="evidence" value="ECO:0007669"/>
    <property type="project" value="TreeGrafter"/>
</dbReference>
<dbReference type="EMBL" id="JAEMUK010000087">
    <property type="protein sequence ID" value="MBJ7545155.1"/>
    <property type="molecule type" value="Genomic_DNA"/>
</dbReference>
<gene>
    <name evidence="5" type="ORF">JDN41_16505</name>
</gene>
<name>A0A8I1KIX5_9HYPH</name>
<evidence type="ECO:0000313" key="5">
    <source>
        <dbReference type="EMBL" id="MBJ7545155.1"/>
    </source>
</evidence>
<dbReference type="InterPro" id="IPR052037">
    <property type="entry name" value="LPS_export_LptA"/>
</dbReference>
<evidence type="ECO:0000256" key="3">
    <source>
        <dbReference type="SAM" id="SignalP"/>
    </source>
</evidence>
<proteinExistence type="predicted"/>
<keyword evidence="1 3" id="KW-0732">Signal</keyword>
<feature type="compositionally biased region" description="Low complexity" evidence="2">
    <location>
        <begin position="108"/>
        <end position="123"/>
    </location>
</feature>
<feature type="signal peptide" evidence="3">
    <location>
        <begin position="1"/>
        <end position="25"/>
    </location>
</feature>
<dbReference type="AlphaFoldDB" id="A0A8I1KIX5"/>
<dbReference type="Proteomes" id="UP000623250">
    <property type="component" value="Unassembled WGS sequence"/>
</dbReference>
<accession>A0A8I1KIX5</accession>
<evidence type="ECO:0000256" key="1">
    <source>
        <dbReference type="ARBA" id="ARBA00022729"/>
    </source>
</evidence>